<evidence type="ECO:0000256" key="4">
    <source>
        <dbReference type="ARBA" id="ARBA00022970"/>
    </source>
</evidence>
<keyword evidence="3 5" id="KW-0732">Signal</keyword>
<accession>A0A410GE79</accession>
<evidence type="ECO:0000313" key="8">
    <source>
        <dbReference type="Proteomes" id="UP000283474"/>
    </source>
</evidence>
<gene>
    <name evidence="7" type="ORF">CKA81_12730</name>
</gene>
<evidence type="ECO:0000256" key="5">
    <source>
        <dbReference type="SAM" id="SignalP"/>
    </source>
</evidence>
<dbReference type="SUPFAM" id="SSF53822">
    <property type="entry name" value="Periplasmic binding protein-like I"/>
    <property type="match status" value="1"/>
</dbReference>
<keyword evidence="8" id="KW-1185">Reference proteome</keyword>
<dbReference type="Pfam" id="PF13458">
    <property type="entry name" value="Peripla_BP_6"/>
    <property type="match status" value="1"/>
</dbReference>
<dbReference type="AlphaFoldDB" id="A0A410GE79"/>
<dbReference type="OrthoDB" id="9777352at2"/>
<evidence type="ECO:0000259" key="6">
    <source>
        <dbReference type="Pfam" id="PF13458"/>
    </source>
</evidence>
<dbReference type="Gene3D" id="3.40.50.2300">
    <property type="match status" value="2"/>
</dbReference>
<feature type="chain" id="PRO_5019381463" evidence="5">
    <location>
        <begin position="30"/>
        <end position="388"/>
    </location>
</feature>
<dbReference type="InterPro" id="IPR000709">
    <property type="entry name" value="Leu_Ile_Val-bd"/>
</dbReference>
<dbReference type="RefSeq" id="WP_128355597.1">
    <property type="nucleotide sequence ID" value="NZ_CP022987.1"/>
</dbReference>
<dbReference type="InterPro" id="IPR028081">
    <property type="entry name" value="Leu-bd"/>
</dbReference>
<dbReference type="GO" id="GO:0006865">
    <property type="term" value="P:amino acid transport"/>
    <property type="evidence" value="ECO:0007669"/>
    <property type="project" value="UniProtKB-KW"/>
</dbReference>
<feature type="signal peptide" evidence="5">
    <location>
        <begin position="1"/>
        <end position="29"/>
    </location>
</feature>
<evidence type="ECO:0000313" key="7">
    <source>
        <dbReference type="EMBL" id="QAA94600.1"/>
    </source>
</evidence>
<dbReference type="CDD" id="cd06343">
    <property type="entry name" value="PBP1_ABC_ligand_binding-like"/>
    <property type="match status" value="1"/>
</dbReference>
<organism evidence="7 8">
    <name type="scientific">Pollutimonas thiosulfatoxidans</name>
    <dbReference type="NCBI Taxonomy" id="2028345"/>
    <lineage>
        <taxon>Bacteria</taxon>
        <taxon>Pseudomonadati</taxon>
        <taxon>Pseudomonadota</taxon>
        <taxon>Betaproteobacteria</taxon>
        <taxon>Burkholderiales</taxon>
        <taxon>Alcaligenaceae</taxon>
        <taxon>Pollutimonas</taxon>
    </lineage>
</organism>
<dbReference type="PANTHER" id="PTHR47235">
    <property type="entry name" value="BLR6548 PROTEIN"/>
    <property type="match status" value="1"/>
</dbReference>
<feature type="domain" description="Leucine-binding protein" evidence="6">
    <location>
        <begin position="32"/>
        <end position="376"/>
    </location>
</feature>
<evidence type="ECO:0000256" key="3">
    <source>
        <dbReference type="ARBA" id="ARBA00022729"/>
    </source>
</evidence>
<comment type="similarity">
    <text evidence="1">Belongs to the leucine-binding protein family.</text>
</comment>
<dbReference type="EMBL" id="CP022987">
    <property type="protein sequence ID" value="QAA94600.1"/>
    <property type="molecule type" value="Genomic_DNA"/>
</dbReference>
<evidence type="ECO:0000256" key="1">
    <source>
        <dbReference type="ARBA" id="ARBA00010062"/>
    </source>
</evidence>
<keyword evidence="4" id="KW-0029">Amino-acid transport</keyword>
<proteinExistence type="inferred from homology"/>
<protein>
    <submittedName>
        <fullName evidence="7">Branched-chain amino acid ABC transporter substrate-binding protein</fullName>
    </submittedName>
</protein>
<dbReference type="Proteomes" id="UP000283474">
    <property type="component" value="Chromosome"/>
</dbReference>
<evidence type="ECO:0000256" key="2">
    <source>
        <dbReference type="ARBA" id="ARBA00022448"/>
    </source>
</evidence>
<name>A0A410GE79_9BURK</name>
<keyword evidence="2" id="KW-0813">Transport</keyword>
<reference evidence="7 8" key="1">
    <citation type="submission" date="2017-08" db="EMBL/GenBank/DDBJ databases">
        <authorList>
            <person name="Park S.-J."/>
            <person name="Kim H."/>
        </authorList>
    </citation>
    <scope>NUCLEOTIDE SEQUENCE [LARGE SCALE GENOMIC DNA]</scope>
    <source>
        <strain evidence="8">ye3</strain>
    </source>
</reference>
<sequence length="388" mass="41732">MKHFGLSPTKAVLAALTCTLALGTPASFAADTVKIGFTGPLSGSLSLLGQGVRDGLETYVKYINDQGGVNGHKLELIAEDDGYEPMRTLAAVKKLAEQNNVVAMVTPVGTPNVAAMISYAQERKLPILAPYAFSHTLTTPTKSHVFTTLPEVRVQANVLGKYLVDELKHKKIATIYQNDDFGQDAVAGLEARLQQSNVPLTKLPFDRGTTNFSGVVAQAKQSGAEDVVFLGIPRDAALIMKEAKKMGWAPQFSGHSALGDPQTFALAGKNLVEGAIAVAVMEPLDSQKPEVAEFLAHQKQYMSRTTPTTYSMHGYNAGRVFAEALKNIEGEVTSDKIVEQLNKINNLNTGLMGPITFTPEQHAGSQSVAFMEAKDGKWVIVTDWVKAD</sequence>
<dbReference type="InterPro" id="IPR028082">
    <property type="entry name" value="Peripla_BP_I"/>
</dbReference>
<dbReference type="PANTHER" id="PTHR47235:SF1">
    <property type="entry name" value="BLR6548 PROTEIN"/>
    <property type="match status" value="1"/>
</dbReference>
<dbReference type="PRINTS" id="PR00337">
    <property type="entry name" value="LEUILEVALBP"/>
</dbReference>
<dbReference type="KEGG" id="pus:CKA81_12730"/>